<organism evidence="2 3">
    <name type="scientific">Suipraeoptans intestinalis</name>
    <dbReference type="NCBI Taxonomy" id="2606628"/>
    <lineage>
        <taxon>Bacteria</taxon>
        <taxon>Bacillati</taxon>
        <taxon>Bacillota</taxon>
        <taxon>Clostridia</taxon>
        <taxon>Lachnospirales</taxon>
        <taxon>Lachnospiraceae</taxon>
        <taxon>Suipraeoptans</taxon>
    </lineage>
</organism>
<reference evidence="2 3" key="1">
    <citation type="submission" date="2019-08" db="EMBL/GenBank/DDBJ databases">
        <title>In-depth cultivation of the pig gut microbiome towards novel bacterial diversity and tailored functional studies.</title>
        <authorList>
            <person name="Wylensek D."/>
            <person name="Hitch T.C.A."/>
            <person name="Clavel T."/>
        </authorList>
    </citation>
    <scope>NUCLEOTIDE SEQUENCE [LARGE SCALE GENOMIC DNA]</scope>
    <source>
        <strain evidence="2 3">68-1-5</strain>
    </source>
</reference>
<name>A0A6N7URP0_9FIRM</name>
<sequence length="155" mass="16532">MRSIKKLVAALLTAVMVSAMGAAAFAAGPLSDGKYTARQNLYKNQECTTLSMGDAAVNDMRADISISGGKATLVVHTHEIKYLGITGHLGKMEVNGVVKKPKTKTVDGVKDYYFTFTGLDASTFYEGCTITGRFTTYIGIMPMGATGYLKLTGIQ</sequence>
<dbReference type="RefSeq" id="WP_154476374.1">
    <property type="nucleotide sequence ID" value="NZ_VULY01000018.1"/>
</dbReference>
<gene>
    <name evidence="2" type="ORF">FYJ34_03740</name>
</gene>
<feature type="signal peptide" evidence="1">
    <location>
        <begin position="1"/>
        <end position="26"/>
    </location>
</feature>
<accession>A0A6N7URP0</accession>
<proteinExistence type="predicted"/>
<keyword evidence="1" id="KW-0732">Signal</keyword>
<feature type="chain" id="PRO_5026881047" evidence="1">
    <location>
        <begin position="27"/>
        <end position="155"/>
    </location>
</feature>
<keyword evidence="3" id="KW-1185">Reference proteome</keyword>
<evidence type="ECO:0000313" key="2">
    <source>
        <dbReference type="EMBL" id="MSR93403.1"/>
    </source>
</evidence>
<dbReference type="Proteomes" id="UP000434409">
    <property type="component" value="Unassembled WGS sequence"/>
</dbReference>
<comment type="caution">
    <text evidence="2">The sequence shown here is derived from an EMBL/GenBank/DDBJ whole genome shotgun (WGS) entry which is preliminary data.</text>
</comment>
<protein>
    <submittedName>
        <fullName evidence="2">Uncharacterized protein</fullName>
    </submittedName>
</protein>
<evidence type="ECO:0000256" key="1">
    <source>
        <dbReference type="SAM" id="SignalP"/>
    </source>
</evidence>
<dbReference type="Gene3D" id="2.60.40.1850">
    <property type="match status" value="1"/>
</dbReference>
<dbReference type="EMBL" id="VULY01000018">
    <property type="protein sequence ID" value="MSR93403.1"/>
    <property type="molecule type" value="Genomic_DNA"/>
</dbReference>
<dbReference type="AlphaFoldDB" id="A0A6N7URP0"/>
<evidence type="ECO:0000313" key="3">
    <source>
        <dbReference type="Proteomes" id="UP000434409"/>
    </source>
</evidence>
<dbReference type="InterPro" id="IPR037250">
    <property type="entry name" value="NEAT_dom_sf"/>
</dbReference>